<evidence type="ECO:0000256" key="1">
    <source>
        <dbReference type="SAM" id="MobiDB-lite"/>
    </source>
</evidence>
<keyword evidence="3" id="KW-1185">Reference proteome</keyword>
<dbReference type="AlphaFoldDB" id="A0A3S5C991"/>
<accession>A0A3S5C991</accession>
<proteinExistence type="predicted"/>
<sequence length="134" mass="15152">MTLLISDSLRLKSNLPCPPTERQFRRHRSLVRRLGQSPAGPLVPVQLSPPHSETSGRHHSLPPPVAKWDSDQNRFILQDLATLDSGRAGSDLECSSFEVERYDRVAICQLAMWLAVFDCNYDQIKTEVVFPIII</sequence>
<reference evidence="2" key="1">
    <citation type="submission" date="2018-11" db="EMBL/GenBank/DDBJ databases">
        <authorList>
            <consortium name="Pathogen Informatics"/>
        </authorList>
    </citation>
    <scope>NUCLEOTIDE SEQUENCE</scope>
</reference>
<feature type="region of interest" description="Disordered" evidence="1">
    <location>
        <begin position="35"/>
        <end position="67"/>
    </location>
</feature>
<dbReference type="Proteomes" id="UP000784294">
    <property type="component" value="Unassembled WGS sequence"/>
</dbReference>
<evidence type="ECO:0000313" key="2">
    <source>
        <dbReference type="EMBL" id="VEL43640.1"/>
    </source>
</evidence>
<evidence type="ECO:0000313" key="3">
    <source>
        <dbReference type="Proteomes" id="UP000784294"/>
    </source>
</evidence>
<gene>
    <name evidence="2" type="ORF">PXEA_LOCUS37080</name>
</gene>
<name>A0A3S5C991_9PLAT</name>
<protein>
    <submittedName>
        <fullName evidence="2">Uncharacterized protein</fullName>
    </submittedName>
</protein>
<comment type="caution">
    <text evidence="2">The sequence shown here is derived from an EMBL/GenBank/DDBJ whole genome shotgun (WGS) entry which is preliminary data.</text>
</comment>
<dbReference type="EMBL" id="CAAALY010283583">
    <property type="protein sequence ID" value="VEL43640.1"/>
    <property type="molecule type" value="Genomic_DNA"/>
</dbReference>
<organism evidence="2 3">
    <name type="scientific">Protopolystoma xenopodis</name>
    <dbReference type="NCBI Taxonomy" id="117903"/>
    <lineage>
        <taxon>Eukaryota</taxon>
        <taxon>Metazoa</taxon>
        <taxon>Spiralia</taxon>
        <taxon>Lophotrochozoa</taxon>
        <taxon>Platyhelminthes</taxon>
        <taxon>Monogenea</taxon>
        <taxon>Polyopisthocotylea</taxon>
        <taxon>Polystomatidea</taxon>
        <taxon>Polystomatidae</taxon>
        <taxon>Protopolystoma</taxon>
    </lineage>
</organism>